<evidence type="ECO:0000259" key="5">
    <source>
        <dbReference type="Pfam" id="PF13458"/>
    </source>
</evidence>
<dbReference type="InterPro" id="IPR028082">
    <property type="entry name" value="Peripla_BP_I"/>
</dbReference>
<evidence type="ECO:0000256" key="1">
    <source>
        <dbReference type="ARBA" id="ARBA00010062"/>
    </source>
</evidence>
<dbReference type="PRINTS" id="PR00337">
    <property type="entry name" value="LEUILEVALBP"/>
</dbReference>
<gene>
    <name evidence="6" type="ordered locus">Bcep18194_B0651</name>
</gene>
<feature type="domain" description="Leucine-binding protein" evidence="5">
    <location>
        <begin position="54"/>
        <end position="377"/>
    </location>
</feature>
<accession>Q399U6</accession>
<keyword evidence="2" id="KW-0813">Transport</keyword>
<dbReference type="PANTHER" id="PTHR47151">
    <property type="entry name" value="LEU/ILE/VAL-BINDING ABC TRANSPORTER SUBUNIT"/>
    <property type="match status" value="1"/>
</dbReference>
<reference evidence="6" key="1">
    <citation type="submission" date="2005-10" db="EMBL/GenBank/DDBJ databases">
        <title>Complete sequence of chromosome 2 of Burkholderia sp. 383.</title>
        <authorList>
            <consortium name="US DOE Joint Genome Institute"/>
            <person name="Copeland A."/>
            <person name="Lucas S."/>
            <person name="Lapidus A."/>
            <person name="Barry K."/>
            <person name="Detter J.C."/>
            <person name="Glavina T."/>
            <person name="Hammon N."/>
            <person name="Israni S."/>
            <person name="Pitluck S."/>
            <person name="Chain P."/>
            <person name="Malfatti S."/>
            <person name="Shin M."/>
            <person name="Vergez L."/>
            <person name="Schmutz J."/>
            <person name="Larimer F."/>
            <person name="Land M."/>
            <person name="Kyrpides N."/>
            <person name="Lykidis A."/>
            <person name="Richardson P."/>
        </authorList>
    </citation>
    <scope>NUCLEOTIDE SEQUENCE [LARGE SCALE GENOMIC DNA]</scope>
    <source>
        <strain evidence="6">383</strain>
    </source>
</reference>
<dbReference type="PATRIC" id="fig|482957.22.peg.4263"/>
<name>Q399U6_BURL3</name>
<sequence>MSSPRVLFDCASHAAFARMTNNIEELLMTLSRLTSISVAAVLFAAGAAAAQAETVKIAIAGPMSGSVAQYGDMVKAGALTAIEQINAAGGAGGNKFEVVMMDDACEPKQAVAVANKIVSQKIKYVIGHVCSGSTIPASDIYENEGIVMVTPSATAPQLTEGKKRHFIFRTIGRDDQQGPAAAHYIINNVKPKKVAVLHDKQSYGQGIASSVKKDLEAAKIPVVLFEGINAGDSDYSAIITKLKSQGVDFVYFGGYHPEMGLLMRQAREQGVKATFMGPEGVGNKDVTAIAGPASEGMLVTLPADFSADPANAALVKAFADKKRDPNGPFQMPAYAAVKIIADSIAGAKTTDPTKVAAYMHKTTFDTPIGKVAYDAQGDLKAFKFVVYTWHKDATKTAAK</sequence>
<evidence type="ECO:0000256" key="3">
    <source>
        <dbReference type="ARBA" id="ARBA00022729"/>
    </source>
</evidence>
<dbReference type="CDD" id="cd06342">
    <property type="entry name" value="PBP1_ABC_LIVBP-like"/>
    <property type="match status" value="1"/>
</dbReference>
<dbReference type="Gene3D" id="3.40.50.2300">
    <property type="match status" value="2"/>
</dbReference>
<comment type="similarity">
    <text evidence="1">Belongs to the leucine-binding protein family.</text>
</comment>
<proteinExistence type="inferred from homology"/>
<organism evidence="6 7">
    <name type="scientific">Burkholderia lata (strain ATCC 17760 / DSM 23089 / LMG 22485 / NCIMB 9086 / R18194 / 383)</name>
    <dbReference type="NCBI Taxonomy" id="482957"/>
    <lineage>
        <taxon>Bacteria</taxon>
        <taxon>Pseudomonadati</taxon>
        <taxon>Pseudomonadota</taxon>
        <taxon>Betaproteobacteria</taxon>
        <taxon>Burkholderiales</taxon>
        <taxon>Burkholderiaceae</taxon>
        <taxon>Burkholderia</taxon>
        <taxon>Burkholderia cepacia complex</taxon>
    </lineage>
</organism>
<keyword evidence="4" id="KW-0029">Amino-acid transport</keyword>
<dbReference type="EMBL" id="CP000152">
    <property type="protein sequence ID" value="ABB10765.1"/>
    <property type="molecule type" value="Genomic_DNA"/>
</dbReference>
<dbReference type="SUPFAM" id="SSF53822">
    <property type="entry name" value="Periplasmic binding protein-like I"/>
    <property type="match status" value="1"/>
</dbReference>
<evidence type="ECO:0000256" key="4">
    <source>
        <dbReference type="ARBA" id="ARBA00022970"/>
    </source>
</evidence>
<evidence type="ECO:0000313" key="7">
    <source>
        <dbReference type="Proteomes" id="UP000002705"/>
    </source>
</evidence>
<dbReference type="NCBIfam" id="NF011933">
    <property type="entry name" value="PRK15404.1"/>
    <property type="match status" value="1"/>
</dbReference>
<evidence type="ECO:0000313" key="6">
    <source>
        <dbReference type="EMBL" id="ABB10765.1"/>
    </source>
</evidence>
<keyword evidence="7" id="KW-1185">Reference proteome</keyword>
<keyword evidence="3" id="KW-0732">Signal</keyword>
<dbReference type="InterPro" id="IPR028081">
    <property type="entry name" value="Leu-bd"/>
</dbReference>
<dbReference type="KEGG" id="bur:Bcep18194_B0651"/>
<evidence type="ECO:0000256" key="2">
    <source>
        <dbReference type="ARBA" id="ARBA00022448"/>
    </source>
</evidence>
<dbReference type="PANTHER" id="PTHR47151:SF3">
    <property type="entry name" value="LEUCINE-SPECIFIC-BINDING PROTEIN"/>
    <property type="match status" value="1"/>
</dbReference>
<dbReference type="AlphaFoldDB" id="Q399U6"/>
<dbReference type="Proteomes" id="UP000002705">
    <property type="component" value="Chromosome 2"/>
</dbReference>
<dbReference type="GO" id="GO:0006865">
    <property type="term" value="P:amino acid transport"/>
    <property type="evidence" value="ECO:0007669"/>
    <property type="project" value="UniProtKB-KW"/>
</dbReference>
<protein>
    <submittedName>
        <fullName evidence="6">L-leucine-binding protein / L-isoleucine-binding protein / L-valine-binding protein</fullName>
    </submittedName>
</protein>
<dbReference type="Pfam" id="PF13458">
    <property type="entry name" value="Peripla_BP_6"/>
    <property type="match status" value="1"/>
</dbReference>
<dbReference type="HOGENOM" id="CLU_027128_6_0_4"/>
<dbReference type="InterPro" id="IPR000709">
    <property type="entry name" value="Leu_Ile_Val-bd"/>
</dbReference>